<dbReference type="RefSeq" id="WP_395133921.1">
    <property type="nucleotide sequence ID" value="NZ_JBIMPR010000008.1"/>
</dbReference>
<protein>
    <submittedName>
        <fullName evidence="3">Isochorismatase family protein</fullName>
    </submittedName>
</protein>
<keyword evidence="4" id="KW-1185">Reference proteome</keyword>
<sequence>MQALVIIDMQLEIQRRIETGLDHVNPGTPTRIAALAAAFRHRGLPVLHVRHADQNPASAFHPASAGHGPMPCAEAQEGEAVFVKSTSSAFASTDLADHLRRAGIHRLVVAGAVAGFCVNSTVRAGADLGFEMTVLRDAVLGFGLPDAGLSARTVLDVTLALLEADFALVLPTAEVLARIDADSFDLAD</sequence>
<dbReference type="PANTHER" id="PTHR43540">
    <property type="entry name" value="PEROXYUREIDOACRYLATE/UREIDOACRYLATE AMIDOHYDROLASE-RELATED"/>
    <property type="match status" value="1"/>
</dbReference>
<proteinExistence type="predicted"/>
<dbReference type="EMBL" id="JBIMPR010000008">
    <property type="protein sequence ID" value="MFH5774834.1"/>
    <property type="molecule type" value="Genomic_DNA"/>
</dbReference>
<feature type="domain" description="Isochorismatase-like" evidence="2">
    <location>
        <begin position="3"/>
        <end position="142"/>
    </location>
</feature>
<dbReference type="Pfam" id="PF00857">
    <property type="entry name" value="Isochorismatase"/>
    <property type="match status" value="1"/>
</dbReference>
<dbReference type="Proteomes" id="UP001609376">
    <property type="component" value="Unassembled WGS sequence"/>
</dbReference>
<evidence type="ECO:0000313" key="4">
    <source>
        <dbReference type="Proteomes" id="UP001609376"/>
    </source>
</evidence>
<organism evidence="3 4">
    <name type="scientific">Paracoccus broussonetiae subsp. drimophilus</name>
    <dbReference type="NCBI Taxonomy" id="3373869"/>
    <lineage>
        <taxon>Bacteria</taxon>
        <taxon>Pseudomonadati</taxon>
        <taxon>Pseudomonadota</taxon>
        <taxon>Alphaproteobacteria</taxon>
        <taxon>Rhodobacterales</taxon>
        <taxon>Paracoccaceae</taxon>
        <taxon>Paracoccus</taxon>
        <taxon>Paracoccus broussonetiae</taxon>
    </lineage>
</organism>
<reference evidence="3 4" key="1">
    <citation type="submission" date="2024-10" db="EMBL/GenBank/DDBJ databases">
        <title>Paracoccus drimophilus sp. nov., a novel bacterium from corn roots in Hunan.</title>
        <authorList>
            <person name="Li X."/>
        </authorList>
    </citation>
    <scope>NUCLEOTIDE SEQUENCE [LARGE SCALE GENOMIC DNA]</scope>
    <source>
        <strain evidence="3 4">NGMCC 1.201697</strain>
    </source>
</reference>
<name>A0ABW7LKJ5_9RHOB</name>
<dbReference type="InterPro" id="IPR050272">
    <property type="entry name" value="Isochorismatase-like_hydrls"/>
</dbReference>
<comment type="caution">
    <text evidence="3">The sequence shown here is derived from an EMBL/GenBank/DDBJ whole genome shotgun (WGS) entry which is preliminary data.</text>
</comment>
<dbReference type="InterPro" id="IPR000868">
    <property type="entry name" value="Isochorismatase-like_dom"/>
</dbReference>
<dbReference type="PANTHER" id="PTHR43540:SF1">
    <property type="entry name" value="ISOCHORISMATASE HYDROLASE"/>
    <property type="match status" value="1"/>
</dbReference>
<keyword evidence="1" id="KW-0378">Hydrolase</keyword>
<evidence type="ECO:0000313" key="3">
    <source>
        <dbReference type="EMBL" id="MFH5774834.1"/>
    </source>
</evidence>
<gene>
    <name evidence="3" type="ORF">ACHFJ0_11345</name>
</gene>
<dbReference type="Gene3D" id="3.40.50.850">
    <property type="entry name" value="Isochorismatase-like"/>
    <property type="match status" value="1"/>
</dbReference>
<dbReference type="SUPFAM" id="SSF52499">
    <property type="entry name" value="Isochorismatase-like hydrolases"/>
    <property type="match status" value="1"/>
</dbReference>
<accession>A0ABW7LKJ5</accession>
<evidence type="ECO:0000256" key="1">
    <source>
        <dbReference type="ARBA" id="ARBA00022801"/>
    </source>
</evidence>
<dbReference type="InterPro" id="IPR036380">
    <property type="entry name" value="Isochorismatase-like_sf"/>
</dbReference>
<evidence type="ECO:0000259" key="2">
    <source>
        <dbReference type="Pfam" id="PF00857"/>
    </source>
</evidence>